<dbReference type="GO" id="GO:0007508">
    <property type="term" value="P:larval heart development"/>
    <property type="evidence" value="ECO:0007669"/>
    <property type="project" value="TreeGrafter"/>
</dbReference>
<dbReference type="PANTHER" id="PTHR33395:SF22">
    <property type="entry name" value="REVERSE TRANSCRIPTASE DOMAIN-CONTAINING PROTEIN"/>
    <property type="match status" value="1"/>
</dbReference>
<keyword evidence="3" id="KW-1185">Reference proteome</keyword>
<sequence length="370" mass="42442">MPVPPIDVQNLEKDHRSTREHVECSRKEFQPFQPVSQLHQEPNLYDFIQTHIEWENKQELETCTHLQGYDLTGIMEMWDNTAGHKQSRRLLESVNDNFFLQVIEKPMRSAMLDLVLTNKKELVGNVKLKGSLGCSDHEMVEFKILRAARTEHNAREGALIEIISSQPHATTSCNGVNSEEKDLGVLVDNWRTMSQQCALVARKANGIPVCIEKSVASRSREVIWVQDEMQLSPQGHLRSILMVVAQVNSEFMAKAMKMIRGLEHLSYEERLRDLGLFSLEKTEGGSDQCLQILKGCTSRDEASLFPVVRSDSTRGNGPKLVHKMFHLNMRRNFFTLRVAEHWNRLPRVVVVSASLETFKTRLDMFLYNLL</sequence>
<evidence type="ECO:0000313" key="3">
    <source>
        <dbReference type="Proteomes" id="UP000233556"/>
    </source>
</evidence>
<dbReference type="AlphaFoldDB" id="A0A2I0UG49"/>
<feature type="compositionally biased region" description="Basic and acidic residues" evidence="1">
    <location>
        <begin position="10"/>
        <end position="25"/>
    </location>
</feature>
<evidence type="ECO:0008006" key="4">
    <source>
        <dbReference type="Google" id="ProtNLM"/>
    </source>
</evidence>
<reference evidence="3" key="2">
    <citation type="submission" date="2017-12" db="EMBL/GenBank/DDBJ databases">
        <title>Genome sequence of the Bar-tailed Godwit (Limosa lapponica baueri).</title>
        <authorList>
            <person name="Lima N.C.B."/>
            <person name="Parody-Merino A.M."/>
            <person name="Battley P.F."/>
            <person name="Fidler A.E."/>
            <person name="Prosdocimi F."/>
        </authorList>
    </citation>
    <scope>NUCLEOTIDE SEQUENCE [LARGE SCALE GENOMIC DNA]</scope>
</reference>
<gene>
    <name evidence="2" type="ORF">llap_4670</name>
</gene>
<evidence type="ECO:0000256" key="1">
    <source>
        <dbReference type="SAM" id="MobiDB-lite"/>
    </source>
</evidence>
<dbReference type="GO" id="GO:0031012">
    <property type="term" value="C:extracellular matrix"/>
    <property type="evidence" value="ECO:0007669"/>
    <property type="project" value="TreeGrafter"/>
</dbReference>
<evidence type="ECO:0000313" key="2">
    <source>
        <dbReference type="EMBL" id="PKU45016.1"/>
    </source>
</evidence>
<accession>A0A2I0UG49</accession>
<dbReference type="Proteomes" id="UP000233556">
    <property type="component" value="Unassembled WGS sequence"/>
</dbReference>
<protein>
    <recommendedName>
        <fullName evidence="4">Rna-directed dna polymerase from mobile element jockey-like</fullName>
    </recommendedName>
</protein>
<dbReference type="GO" id="GO:0061343">
    <property type="term" value="P:cell adhesion involved in heart morphogenesis"/>
    <property type="evidence" value="ECO:0007669"/>
    <property type="project" value="TreeGrafter"/>
</dbReference>
<dbReference type="EMBL" id="KZ505787">
    <property type="protein sequence ID" value="PKU45016.1"/>
    <property type="molecule type" value="Genomic_DNA"/>
</dbReference>
<name>A0A2I0UG49_LIMLA</name>
<dbReference type="OrthoDB" id="419189at2759"/>
<proteinExistence type="predicted"/>
<dbReference type="PANTHER" id="PTHR33395">
    <property type="entry name" value="TRANSCRIPTASE, PUTATIVE-RELATED-RELATED"/>
    <property type="match status" value="1"/>
</dbReference>
<reference evidence="3" key="1">
    <citation type="submission" date="2017-11" db="EMBL/GenBank/DDBJ databases">
        <authorList>
            <person name="Lima N.C."/>
            <person name="Parody-Merino A.M."/>
            <person name="Battley P.F."/>
            <person name="Fidler A.E."/>
            <person name="Prosdocimi F."/>
        </authorList>
    </citation>
    <scope>NUCLEOTIDE SEQUENCE [LARGE SCALE GENOMIC DNA]</scope>
</reference>
<feature type="region of interest" description="Disordered" evidence="1">
    <location>
        <begin position="1"/>
        <end position="25"/>
    </location>
</feature>
<organism evidence="2 3">
    <name type="scientific">Limosa lapponica baueri</name>
    <dbReference type="NCBI Taxonomy" id="1758121"/>
    <lineage>
        <taxon>Eukaryota</taxon>
        <taxon>Metazoa</taxon>
        <taxon>Chordata</taxon>
        <taxon>Craniata</taxon>
        <taxon>Vertebrata</taxon>
        <taxon>Euteleostomi</taxon>
        <taxon>Archelosauria</taxon>
        <taxon>Archosauria</taxon>
        <taxon>Dinosauria</taxon>
        <taxon>Saurischia</taxon>
        <taxon>Theropoda</taxon>
        <taxon>Coelurosauria</taxon>
        <taxon>Aves</taxon>
        <taxon>Neognathae</taxon>
        <taxon>Neoaves</taxon>
        <taxon>Charadriiformes</taxon>
        <taxon>Scolopacidae</taxon>
        <taxon>Limosa</taxon>
    </lineage>
</organism>